<evidence type="ECO:0000313" key="3">
    <source>
        <dbReference type="Proteomes" id="UP000636949"/>
    </source>
</evidence>
<dbReference type="InterPro" id="IPR007475">
    <property type="entry name" value="UbiK"/>
</dbReference>
<evidence type="ECO:0000313" key="2">
    <source>
        <dbReference type="EMBL" id="GGF89509.1"/>
    </source>
</evidence>
<dbReference type="AlphaFoldDB" id="A0A8J2Z2E5"/>
<accession>A0A8J2Z2E5</accession>
<comment type="function">
    <text evidence="1">Required for efficient ubiquinone (coenzyme Q) biosynthesis. UbiK is probably an accessory factor of Ubi enzymes and facilitates ubiquinone biosynthesis by acting as an assembly factor, a targeting factor, or both.</text>
</comment>
<dbReference type="PANTHER" id="PTHR38040:SF1">
    <property type="entry name" value="UBIQUINONE BIOSYNTHESIS ACCESSORY FACTOR UBIK"/>
    <property type="match status" value="1"/>
</dbReference>
<organism evidence="2 3">
    <name type="scientific">Cysteiniphilum litorale</name>
    <dbReference type="NCBI Taxonomy" id="2056700"/>
    <lineage>
        <taxon>Bacteria</taxon>
        <taxon>Pseudomonadati</taxon>
        <taxon>Pseudomonadota</taxon>
        <taxon>Gammaproteobacteria</taxon>
        <taxon>Thiotrichales</taxon>
        <taxon>Fastidiosibacteraceae</taxon>
        <taxon>Cysteiniphilum</taxon>
    </lineage>
</organism>
<comment type="similarity">
    <text evidence="1">Belongs to the UbiK family.</text>
</comment>
<dbReference type="GO" id="GO:0005829">
    <property type="term" value="C:cytosol"/>
    <property type="evidence" value="ECO:0007669"/>
    <property type="project" value="TreeGrafter"/>
</dbReference>
<dbReference type="GO" id="GO:0006744">
    <property type="term" value="P:ubiquinone biosynthetic process"/>
    <property type="evidence" value="ECO:0007669"/>
    <property type="project" value="UniProtKB-UniRule"/>
</dbReference>
<protein>
    <recommendedName>
        <fullName evidence="1">Ubiquinone biosynthesis accessory factor UbiK</fullName>
    </recommendedName>
</protein>
<sequence>MKLNNKIIDDVASKISNGIPSGFKTMASEFENNCKSVLKASFEKLDLVTREEFDIQKEVLAKTRLKLEVLEKKVDELIAKQGNK</sequence>
<proteinExistence type="inferred from homology"/>
<name>A0A8J2Z2E5_9GAMM</name>
<comment type="pathway">
    <text evidence="1">Cofactor biosynthesis; ubiquinone biosynthesis.</text>
</comment>
<comment type="caution">
    <text evidence="2">The sequence shown here is derived from an EMBL/GenBank/DDBJ whole genome shotgun (WGS) entry which is preliminary data.</text>
</comment>
<gene>
    <name evidence="1" type="primary">ubiK</name>
    <name evidence="2" type="ORF">GCM10010995_03530</name>
</gene>
<keyword evidence="3" id="KW-1185">Reference proteome</keyword>
<dbReference type="EMBL" id="BMJS01000002">
    <property type="protein sequence ID" value="GGF89509.1"/>
    <property type="molecule type" value="Genomic_DNA"/>
</dbReference>
<evidence type="ECO:0000256" key="1">
    <source>
        <dbReference type="HAMAP-Rule" id="MF_02216"/>
    </source>
</evidence>
<dbReference type="PANTHER" id="PTHR38040">
    <property type="entry name" value="UBIQUINONE BIOSYNTHESIS ACCESSORY FACTOR UBIK"/>
    <property type="match status" value="1"/>
</dbReference>
<keyword evidence="1" id="KW-0963">Cytoplasm</keyword>
<dbReference type="UniPathway" id="UPA00232"/>
<dbReference type="Pfam" id="PF04380">
    <property type="entry name" value="BMFP"/>
    <property type="match status" value="1"/>
</dbReference>
<reference evidence="2" key="1">
    <citation type="journal article" date="2014" name="Int. J. Syst. Evol. Microbiol.">
        <title>Complete genome sequence of Corynebacterium casei LMG S-19264T (=DSM 44701T), isolated from a smear-ripened cheese.</title>
        <authorList>
            <consortium name="US DOE Joint Genome Institute (JGI-PGF)"/>
            <person name="Walter F."/>
            <person name="Albersmeier A."/>
            <person name="Kalinowski J."/>
            <person name="Ruckert C."/>
        </authorList>
    </citation>
    <scope>NUCLEOTIDE SEQUENCE</scope>
    <source>
        <strain evidence="2">CGMCC 1.15758</strain>
    </source>
</reference>
<comment type="subcellular location">
    <subcellularLocation>
        <location evidence="1">Cytoplasm</location>
    </subcellularLocation>
</comment>
<reference evidence="2" key="2">
    <citation type="submission" date="2020-09" db="EMBL/GenBank/DDBJ databases">
        <authorList>
            <person name="Sun Q."/>
            <person name="Zhou Y."/>
        </authorList>
    </citation>
    <scope>NUCLEOTIDE SEQUENCE</scope>
    <source>
        <strain evidence="2">CGMCC 1.15758</strain>
    </source>
</reference>
<dbReference type="HAMAP" id="MF_02216">
    <property type="entry name" value="UbiK"/>
    <property type="match status" value="1"/>
</dbReference>
<dbReference type="OrthoDB" id="5297354at2"/>
<dbReference type="RefSeq" id="WP_117001452.1">
    <property type="nucleotide sequence ID" value="NZ_BMJS01000002.1"/>
</dbReference>
<keyword evidence="1" id="KW-0831">Ubiquinone biosynthesis</keyword>
<dbReference type="Proteomes" id="UP000636949">
    <property type="component" value="Unassembled WGS sequence"/>
</dbReference>